<dbReference type="Gene3D" id="3.30.1150.10">
    <property type="match status" value="1"/>
</dbReference>
<organism evidence="6 7">
    <name type="scientific">Novosphingobium guangzhouense</name>
    <dbReference type="NCBI Taxonomy" id="1850347"/>
    <lineage>
        <taxon>Bacteria</taxon>
        <taxon>Pseudomonadati</taxon>
        <taxon>Pseudomonadota</taxon>
        <taxon>Alphaproteobacteria</taxon>
        <taxon>Sphingomonadales</taxon>
        <taxon>Sphingomonadaceae</taxon>
        <taxon>Novosphingobium</taxon>
    </lineage>
</organism>
<sequence>MAFAGSKRGLFVIRATIGTIAAVAALVGGTDAVSAAARPEVRLSASSPWNLDGSESGCALRRTFGPADRPVVLEIRRYEPGDRFQLVVDGDDLASLVMRHKVTVQYSTLWTDEDTWFQPGTAKRGDRDAVPSIFLTSALMKPENGKTDDDTEGEQDFVTPAMEDSVKQIALIWGDHRVSLATGSLGKPFAALRGCTDALLKAWDLDPAVQASLSRHAKPAHLKPMVRSIQDVYPTSMLAKGNQGRVNFRALVNAEGVVTRCDTLKSYNEPAFDALACKVVQRTRFDPALDKAGKPVPSYYAQTVIYFTG</sequence>
<dbReference type="GO" id="GO:0055085">
    <property type="term" value="P:transmembrane transport"/>
    <property type="evidence" value="ECO:0007669"/>
    <property type="project" value="InterPro"/>
</dbReference>
<reference evidence="6 7" key="1">
    <citation type="submission" date="2016-05" db="EMBL/GenBank/DDBJ databases">
        <title>Complete genome sequence of Novosphingobium guangzhouense SA925(T).</title>
        <authorList>
            <person name="Sha S."/>
        </authorList>
    </citation>
    <scope>NUCLEOTIDE SEQUENCE [LARGE SCALE GENOMIC DNA]</scope>
    <source>
        <strain evidence="6 7">SA925</strain>
    </source>
</reference>
<comment type="subcellular location">
    <subcellularLocation>
        <location evidence="1">Membrane</location>
        <topology evidence="1">Single-pass membrane protein</topology>
    </subcellularLocation>
</comment>
<dbReference type="NCBIfam" id="TIGR01352">
    <property type="entry name" value="tonB_Cterm"/>
    <property type="match status" value="1"/>
</dbReference>
<evidence type="ECO:0000313" key="6">
    <source>
        <dbReference type="EMBL" id="PNU01772.1"/>
    </source>
</evidence>
<evidence type="ECO:0000313" key="7">
    <source>
        <dbReference type="Proteomes" id="UP000236327"/>
    </source>
</evidence>
<dbReference type="AlphaFoldDB" id="A0A2K2FSL9"/>
<evidence type="ECO:0000256" key="1">
    <source>
        <dbReference type="ARBA" id="ARBA00004167"/>
    </source>
</evidence>
<keyword evidence="7" id="KW-1185">Reference proteome</keyword>
<dbReference type="PROSITE" id="PS52015">
    <property type="entry name" value="TONB_CTD"/>
    <property type="match status" value="1"/>
</dbReference>
<dbReference type="GO" id="GO:0016020">
    <property type="term" value="C:membrane"/>
    <property type="evidence" value="ECO:0007669"/>
    <property type="project" value="UniProtKB-SubCell"/>
</dbReference>
<evidence type="ECO:0000256" key="4">
    <source>
        <dbReference type="ARBA" id="ARBA00023136"/>
    </source>
</evidence>
<dbReference type="InterPro" id="IPR037682">
    <property type="entry name" value="TonB_C"/>
</dbReference>
<proteinExistence type="predicted"/>
<dbReference type="EMBL" id="LYMM01000106">
    <property type="protein sequence ID" value="PNU01772.1"/>
    <property type="molecule type" value="Genomic_DNA"/>
</dbReference>
<gene>
    <name evidence="6" type="ORF">A8V01_11985</name>
</gene>
<feature type="domain" description="TonB C-terminal" evidence="5">
    <location>
        <begin position="218"/>
        <end position="309"/>
    </location>
</feature>
<dbReference type="InterPro" id="IPR006260">
    <property type="entry name" value="TonB/TolA_C"/>
</dbReference>
<comment type="caution">
    <text evidence="6">The sequence shown here is derived from an EMBL/GenBank/DDBJ whole genome shotgun (WGS) entry which is preliminary data.</text>
</comment>
<protein>
    <recommendedName>
        <fullName evidence="5">TonB C-terminal domain-containing protein</fullName>
    </recommendedName>
</protein>
<evidence type="ECO:0000256" key="3">
    <source>
        <dbReference type="ARBA" id="ARBA00022989"/>
    </source>
</evidence>
<accession>A0A2K2FSL9</accession>
<keyword evidence="3" id="KW-1133">Transmembrane helix</keyword>
<evidence type="ECO:0000256" key="2">
    <source>
        <dbReference type="ARBA" id="ARBA00022692"/>
    </source>
</evidence>
<keyword evidence="4" id="KW-0472">Membrane</keyword>
<name>A0A2K2FSL9_9SPHN</name>
<dbReference type="SUPFAM" id="SSF74653">
    <property type="entry name" value="TolA/TonB C-terminal domain"/>
    <property type="match status" value="1"/>
</dbReference>
<dbReference type="Proteomes" id="UP000236327">
    <property type="component" value="Unassembled WGS sequence"/>
</dbReference>
<keyword evidence="2" id="KW-0812">Transmembrane</keyword>
<evidence type="ECO:0000259" key="5">
    <source>
        <dbReference type="PROSITE" id="PS52015"/>
    </source>
</evidence>
<dbReference type="Pfam" id="PF03544">
    <property type="entry name" value="TonB_C"/>
    <property type="match status" value="1"/>
</dbReference>